<evidence type="ECO:0008006" key="12">
    <source>
        <dbReference type="Google" id="ProtNLM"/>
    </source>
</evidence>
<evidence type="ECO:0000313" key="11">
    <source>
        <dbReference type="Proteomes" id="UP001591681"/>
    </source>
</evidence>
<accession>A0ABD1JY65</accession>
<keyword evidence="6 9" id="KW-0472">Membrane</keyword>
<dbReference type="AlphaFoldDB" id="A0ABD1JY65"/>
<dbReference type="EMBL" id="JBHFQA010000010">
    <property type="protein sequence ID" value="KAL2091799.1"/>
    <property type="molecule type" value="Genomic_DNA"/>
</dbReference>
<evidence type="ECO:0000313" key="10">
    <source>
        <dbReference type="EMBL" id="KAL2091799.1"/>
    </source>
</evidence>
<dbReference type="SUPFAM" id="SSF81321">
    <property type="entry name" value="Family A G protein-coupled receptor-like"/>
    <property type="match status" value="1"/>
</dbReference>
<feature type="transmembrane region" description="Helical" evidence="9">
    <location>
        <begin position="266"/>
        <end position="287"/>
    </location>
</feature>
<feature type="transmembrane region" description="Helical" evidence="9">
    <location>
        <begin position="82"/>
        <end position="109"/>
    </location>
</feature>
<feature type="transmembrane region" description="Helical" evidence="9">
    <location>
        <begin position="6"/>
        <end position="32"/>
    </location>
</feature>
<evidence type="ECO:0000256" key="1">
    <source>
        <dbReference type="ARBA" id="ARBA00004141"/>
    </source>
</evidence>
<gene>
    <name evidence="10" type="ORF">ACEWY4_011597</name>
</gene>
<keyword evidence="5" id="KW-0297">G-protein coupled receptor</keyword>
<protein>
    <recommendedName>
        <fullName evidence="12">Taste receptor type 2</fullName>
    </recommendedName>
</protein>
<evidence type="ECO:0000256" key="4">
    <source>
        <dbReference type="ARBA" id="ARBA00022989"/>
    </source>
</evidence>
<dbReference type="PANTHER" id="PTHR11394">
    <property type="entry name" value="TASTE RECEPTOR TYPE 2"/>
    <property type="match status" value="1"/>
</dbReference>
<keyword evidence="4 9" id="KW-1133">Transmembrane helix</keyword>
<reference evidence="10 11" key="1">
    <citation type="submission" date="2024-09" db="EMBL/GenBank/DDBJ databases">
        <title>A chromosome-level genome assembly of Gray's grenadier anchovy, Coilia grayii.</title>
        <authorList>
            <person name="Fu Z."/>
        </authorList>
    </citation>
    <scope>NUCLEOTIDE SEQUENCE [LARGE SCALE GENOMIC DNA]</scope>
    <source>
        <strain evidence="10">G4</strain>
        <tissue evidence="10">Muscle</tissue>
    </source>
</reference>
<dbReference type="Gene3D" id="1.20.1070.10">
    <property type="entry name" value="Rhodopsin 7-helix transmembrane proteins"/>
    <property type="match status" value="1"/>
</dbReference>
<dbReference type="GO" id="GO:0016020">
    <property type="term" value="C:membrane"/>
    <property type="evidence" value="ECO:0007669"/>
    <property type="project" value="UniProtKB-SubCell"/>
</dbReference>
<keyword evidence="11" id="KW-1185">Reference proteome</keyword>
<evidence type="ECO:0000256" key="2">
    <source>
        <dbReference type="ARBA" id="ARBA00022606"/>
    </source>
</evidence>
<feature type="transmembrane region" description="Helical" evidence="9">
    <location>
        <begin position="234"/>
        <end position="254"/>
    </location>
</feature>
<comment type="caution">
    <text evidence="10">The sequence shown here is derived from an EMBL/GenBank/DDBJ whole genome shotgun (WGS) entry which is preliminary data.</text>
</comment>
<dbReference type="GO" id="GO:0004930">
    <property type="term" value="F:G protein-coupled receptor activity"/>
    <property type="evidence" value="ECO:0007669"/>
    <property type="project" value="UniProtKB-KW"/>
</dbReference>
<sequence length="334" mass="36879">MQLSRAQRVAVWCLTGTVAVFTVFLHSLILLLSRRRARSSQQGAPCETITVALSLQSVLQQAVALLWMGLVTLDPWCMLGGAYPALVVLLLALRFSVLWSTAFLIFYYATKLVLAPVHCYTRAQQLILRHVRPAVLLIPSAGLALCCPLLGPALHAARRAANASQAGDCDSFAPPHLPGHAYLLLFLLLCDVLPGVVMLKGSISIAVHLALHLRHLRSSTNAFHAPKLGGELRVIRMALALAAVYLCFLAVALYTHYMIWQRHEHVFFLTVIFSSLYSALCGLALLYGKESFWKELLHLYNRTLDRYPCLTCLKVSEQTQDPGQVPLPHLPQGV</sequence>
<evidence type="ECO:0000256" key="8">
    <source>
        <dbReference type="ARBA" id="ARBA00023224"/>
    </source>
</evidence>
<keyword evidence="3 9" id="KW-0812">Transmembrane</keyword>
<feature type="transmembrane region" description="Helical" evidence="9">
    <location>
        <begin position="130"/>
        <end position="151"/>
    </location>
</feature>
<evidence type="ECO:0000256" key="5">
    <source>
        <dbReference type="ARBA" id="ARBA00023040"/>
    </source>
</evidence>
<organism evidence="10 11">
    <name type="scientific">Coilia grayii</name>
    <name type="common">Gray's grenadier anchovy</name>
    <dbReference type="NCBI Taxonomy" id="363190"/>
    <lineage>
        <taxon>Eukaryota</taxon>
        <taxon>Metazoa</taxon>
        <taxon>Chordata</taxon>
        <taxon>Craniata</taxon>
        <taxon>Vertebrata</taxon>
        <taxon>Euteleostomi</taxon>
        <taxon>Actinopterygii</taxon>
        <taxon>Neopterygii</taxon>
        <taxon>Teleostei</taxon>
        <taxon>Clupei</taxon>
        <taxon>Clupeiformes</taxon>
        <taxon>Clupeoidei</taxon>
        <taxon>Engraulidae</taxon>
        <taxon>Coilinae</taxon>
        <taxon>Coilia</taxon>
    </lineage>
</organism>
<keyword evidence="2" id="KW-0716">Sensory transduction</keyword>
<keyword evidence="7" id="KW-0675">Receptor</keyword>
<feature type="transmembrane region" description="Helical" evidence="9">
    <location>
        <begin position="44"/>
        <end position="70"/>
    </location>
</feature>
<evidence type="ECO:0000256" key="7">
    <source>
        <dbReference type="ARBA" id="ARBA00023170"/>
    </source>
</evidence>
<feature type="transmembrane region" description="Helical" evidence="9">
    <location>
        <begin position="181"/>
        <end position="213"/>
    </location>
</feature>
<proteinExistence type="predicted"/>
<name>A0ABD1JY65_9TELE</name>
<keyword evidence="8" id="KW-0807">Transducer</keyword>
<dbReference type="Proteomes" id="UP001591681">
    <property type="component" value="Unassembled WGS sequence"/>
</dbReference>
<evidence type="ECO:0000256" key="9">
    <source>
        <dbReference type="SAM" id="Phobius"/>
    </source>
</evidence>
<comment type="subcellular location">
    <subcellularLocation>
        <location evidence="1">Membrane</location>
        <topology evidence="1">Multi-pass membrane protein</topology>
    </subcellularLocation>
</comment>
<evidence type="ECO:0000256" key="3">
    <source>
        <dbReference type="ARBA" id="ARBA00022692"/>
    </source>
</evidence>
<dbReference type="PANTHER" id="PTHR11394:SF148">
    <property type="entry name" value="TASTE RECEPTOR TYPE 2"/>
    <property type="match status" value="1"/>
</dbReference>
<evidence type="ECO:0000256" key="6">
    <source>
        <dbReference type="ARBA" id="ARBA00023136"/>
    </source>
</evidence>